<dbReference type="Proteomes" id="UP001056479">
    <property type="component" value="Segment"/>
</dbReference>
<proteinExistence type="predicted"/>
<evidence type="ECO:0000313" key="2">
    <source>
        <dbReference type="Proteomes" id="UP001056479"/>
    </source>
</evidence>
<evidence type="ECO:0000313" key="1">
    <source>
        <dbReference type="EMBL" id="URA06785.1"/>
    </source>
</evidence>
<sequence>MARKPAPKSKTPAFDLSAVIKATEAGSFVYTSAEAHASALADGLVEVNPSMSNEAGELATRATAKGIESMNAPQTPAAESAPASKPQFAIEDGIALAPVTGRGRGGETYPFDQLQPGQSFFVPNSAEKPNVAKSLASTVSSATRRYAEEIEGQTRTDRKGNVVPAIKETRKFVVRAVEGGARVWRTA</sequence>
<keyword evidence="2" id="KW-1185">Reference proteome</keyword>
<accession>A0A9E7E0U3</accession>
<dbReference type="EMBL" id="ON189042">
    <property type="protein sequence ID" value="URA06785.1"/>
    <property type="molecule type" value="Genomic_DNA"/>
</dbReference>
<reference evidence="1" key="1">
    <citation type="journal article" date="2022" name="Viruses">
        <title>Isolation of novel Xanthomonas phages for the plant pathogens X. translucens and X. campestris.</title>
        <authorList>
            <person name="Erdrich S.H."/>
            <person name="Sharma V."/>
            <person name="Schurr U."/>
            <person name="Arsova B."/>
            <person name="Frunzke J."/>
        </authorList>
    </citation>
    <scope>NUCLEOTIDE SEQUENCE</scope>
</reference>
<name>A0A9E7E0U3_9CAUD</name>
<gene>
    <name evidence="1" type="ORF">Langgrundblatt1_BL10020</name>
</gene>
<organism evidence="1 2">
    <name type="scientific">Xanthomonas phage Langgrundblatt1</name>
    <dbReference type="NCBI Taxonomy" id="2939128"/>
    <lineage>
        <taxon>Viruses</taxon>
        <taxon>Duplodnaviria</taxon>
        <taxon>Heunggongvirae</taxon>
        <taxon>Uroviricota</taxon>
        <taxon>Caudoviricetes</taxon>
        <taxon>Stanbaylleyvirinae</taxon>
        <taxon>Shirevirus</taxon>
        <taxon>Shirevirus langgrundblatt1</taxon>
    </lineage>
</organism>
<dbReference type="InterPro" id="IPR055727">
    <property type="entry name" value="DUF7303"/>
</dbReference>
<protein>
    <submittedName>
        <fullName evidence="1">Uncharacterized protein</fullName>
    </submittedName>
</protein>
<dbReference type="Pfam" id="PF23978">
    <property type="entry name" value="DUF7303"/>
    <property type="match status" value="1"/>
</dbReference>